<dbReference type="PROSITE" id="PS52016">
    <property type="entry name" value="TONB_DEPENDENT_REC_3"/>
    <property type="match status" value="1"/>
</dbReference>
<dbReference type="PANTHER" id="PTHR30069:SF53">
    <property type="entry name" value="COLICIN I RECEPTOR-RELATED"/>
    <property type="match status" value="1"/>
</dbReference>
<evidence type="ECO:0000256" key="8">
    <source>
        <dbReference type="ARBA" id="ARBA00023077"/>
    </source>
</evidence>
<evidence type="ECO:0000256" key="1">
    <source>
        <dbReference type="ARBA" id="ARBA00004571"/>
    </source>
</evidence>
<evidence type="ECO:0000256" key="10">
    <source>
        <dbReference type="ARBA" id="ARBA00023170"/>
    </source>
</evidence>
<evidence type="ECO:0000256" key="13">
    <source>
        <dbReference type="RuleBase" id="RU003357"/>
    </source>
</evidence>
<feature type="chain" id="PRO_5018559980" evidence="14">
    <location>
        <begin position="27"/>
        <end position="616"/>
    </location>
</feature>
<evidence type="ECO:0000256" key="6">
    <source>
        <dbReference type="ARBA" id="ARBA00022729"/>
    </source>
</evidence>
<evidence type="ECO:0000256" key="7">
    <source>
        <dbReference type="ARBA" id="ARBA00023065"/>
    </source>
</evidence>
<dbReference type="Proteomes" id="UP000288587">
    <property type="component" value="Unassembled WGS sequence"/>
</dbReference>
<keyword evidence="11 12" id="KW-0998">Cell outer membrane</keyword>
<proteinExistence type="inferred from homology"/>
<dbReference type="InterPro" id="IPR037066">
    <property type="entry name" value="Plug_dom_sf"/>
</dbReference>
<name>A0A3S2UHQ1_9BURK</name>
<dbReference type="Gene3D" id="2.40.170.20">
    <property type="entry name" value="TonB-dependent receptor, beta-barrel domain"/>
    <property type="match status" value="1"/>
</dbReference>
<feature type="signal peptide" evidence="14">
    <location>
        <begin position="1"/>
        <end position="26"/>
    </location>
</feature>
<keyword evidence="4 12" id="KW-1134">Transmembrane beta strand</keyword>
<comment type="subcellular location">
    <subcellularLocation>
        <location evidence="1 12">Cell outer membrane</location>
        <topology evidence="1 12">Multi-pass membrane protein</topology>
    </subcellularLocation>
</comment>
<reference evidence="17 18" key="1">
    <citation type="submission" date="2019-01" db="EMBL/GenBank/DDBJ databases">
        <authorList>
            <person name="Chen W.-M."/>
        </authorList>
    </citation>
    <scope>NUCLEOTIDE SEQUENCE [LARGE SCALE GENOMIC DNA]</scope>
    <source>
        <strain evidence="17 18">CCP-18</strain>
    </source>
</reference>
<dbReference type="PROSITE" id="PS51257">
    <property type="entry name" value="PROKAR_LIPOPROTEIN"/>
    <property type="match status" value="1"/>
</dbReference>
<organism evidence="17 18">
    <name type="scientific">Inhella crocodyli</name>
    <dbReference type="NCBI Taxonomy" id="2499851"/>
    <lineage>
        <taxon>Bacteria</taxon>
        <taxon>Pseudomonadati</taxon>
        <taxon>Pseudomonadota</taxon>
        <taxon>Betaproteobacteria</taxon>
        <taxon>Burkholderiales</taxon>
        <taxon>Sphaerotilaceae</taxon>
        <taxon>Inhella</taxon>
    </lineage>
</organism>
<dbReference type="CDD" id="cd01347">
    <property type="entry name" value="ligand_gated_channel"/>
    <property type="match status" value="1"/>
</dbReference>
<evidence type="ECO:0000256" key="12">
    <source>
        <dbReference type="PROSITE-ProRule" id="PRU01360"/>
    </source>
</evidence>
<keyword evidence="3 12" id="KW-0813">Transport</keyword>
<evidence type="ECO:0000256" key="11">
    <source>
        <dbReference type="ARBA" id="ARBA00023237"/>
    </source>
</evidence>
<dbReference type="AlphaFoldDB" id="A0A3S2UHQ1"/>
<dbReference type="OrthoDB" id="183532at2"/>
<keyword evidence="18" id="KW-1185">Reference proteome</keyword>
<keyword evidence="8 13" id="KW-0798">TonB box</keyword>
<dbReference type="InterPro" id="IPR036942">
    <property type="entry name" value="Beta-barrel_TonB_sf"/>
</dbReference>
<feature type="domain" description="TonB-dependent receptor-like beta-barrel" evidence="15">
    <location>
        <begin position="196"/>
        <end position="589"/>
    </location>
</feature>
<evidence type="ECO:0000256" key="2">
    <source>
        <dbReference type="ARBA" id="ARBA00009810"/>
    </source>
</evidence>
<evidence type="ECO:0000256" key="3">
    <source>
        <dbReference type="ARBA" id="ARBA00022448"/>
    </source>
</evidence>
<evidence type="ECO:0000256" key="9">
    <source>
        <dbReference type="ARBA" id="ARBA00023136"/>
    </source>
</evidence>
<keyword evidence="6 14" id="KW-0732">Signal</keyword>
<keyword evidence="10 17" id="KW-0675">Receptor</keyword>
<dbReference type="Pfam" id="PF00593">
    <property type="entry name" value="TonB_dep_Rec_b-barrel"/>
    <property type="match status" value="1"/>
</dbReference>
<dbReference type="GO" id="GO:0009279">
    <property type="term" value="C:cell outer membrane"/>
    <property type="evidence" value="ECO:0007669"/>
    <property type="project" value="UniProtKB-SubCell"/>
</dbReference>
<dbReference type="EMBL" id="SACM01000002">
    <property type="protein sequence ID" value="RVT86205.1"/>
    <property type="molecule type" value="Genomic_DNA"/>
</dbReference>
<dbReference type="PANTHER" id="PTHR30069">
    <property type="entry name" value="TONB-DEPENDENT OUTER MEMBRANE RECEPTOR"/>
    <property type="match status" value="1"/>
</dbReference>
<evidence type="ECO:0000259" key="16">
    <source>
        <dbReference type="Pfam" id="PF07715"/>
    </source>
</evidence>
<evidence type="ECO:0000256" key="14">
    <source>
        <dbReference type="SAM" id="SignalP"/>
    </source>
</evidence>
<comment type="similarity">
    <text evidence="2 12 13">Belongs to the TonB-dependent receptor family.</text>
</comment>
<dbReference type="InterPro" id="IPR012910">
    <property type="entry name" value="Plug_dom"/>
</dbReference>
<keyword evidence="7" id="KW-0406">Ion transport</keyword>
<dbReference type="InterPro" id="IPR000531">
    <property type="entry name" value="Beta-barrel_TonB"/>
</dbReference>
<evidence type="ECO:0000313" key="18">
    <source>
        <dbReference type="Proteomes" id="UP000288587"/>
    </source>
</evidence>
<evidence type="ECO:0000259" key="15">
    <source>
        <dbReference type="Pfam" id="PF00593"/>
    </source>
</evidence>
<comment type="caution">
    <text evidence="17">The sequence shown here is derived from an EMBL/GenBank/DDBJ whole genome shotgun (WGS) entry which is preliminary data.</text>
</comment>
<dbReference type="Gene3D" id="2.170.130.10">
    <property type="entry name" value="TonB-dependent receptor, plug domain"/>
    <property type="match status" value="1"/>
</dbReference>
<dbReference type="GO" id="GO:0006811">
    <property type="term" value="P:monoatomic ion transport"/>
    <property type="evidence" value="ECO:0007669"/>
    <property type="project" value="UniProtKB-KW"/>
</dbReference>
<keyword evidence="5 12" id="KW-0812">Transmembrane</keyword>
<dbReference type="Pfam" id="PF07715">
    <property type="entry name" value="Plug"/>
    <property type="match status" value="1"/>
</dbReference>
<dbReference type="InterPro" id="IPR039426">
    <property type="entry name" value="TonB-dep_rcpt-like"/>
</dbReference>
<dbReference type="GO" id="GO:0015889">
    <property type="term" value="P:cobalamin transport"/>
    <property type="evidence" value="ECO:0007669"/>
    <property type="project" value="TreeGrafter"/>
</dbReference>
<sequence>MSISLRRPARLSLLSLAVAAACPSFAQTSSSASLDPVVVTATRTPQRLSQTVAEVRVIEREAIERPGPGGVADLLRRDAGLELSRNGGPAASTSLFLRGADSRHTVVLLDGVRIDSQATGGASWQGLPLASIERIEILSGPASALYGSDAIGGVVQLFTRQGEAGLHGDALVAAGNLGQRKAEASLRGGSPALRYSLSAAHERADGFNASTDPTGFAWSPDRDGWQRRSAHARLSADLNDAHRLDASITAARTASQFDGWDPAADDRDTQRQGSAQVQWRAQWAPSLRTEAQLGDSRDRYAIPNFGYDTDTRVRQASLLAFWTPLNGHQVQGVLERRNDRLTNADVGTDGQSARHLSSLGLGWTHTTAAHTLQLNLRQDRDSEYGSVGTGLLGGSLVLPEGWRLAGSLGTGFRAPTVYQLASAYGVRTLRPERSRNAELALRWAGEAGRASITVYRNAVKDLIGFGAAGPCASPYGCYENVSRALLRGISLKAEGTVTQGLSWQGSLDRSDPVNAATGKRLARRAAQQARLGLNWTPNEAWTWGAHVVASGERYDDAGNAQRLGGYAQLDLDARWQWTKGWALEAQVANAGNRHYALARGYAVMPRSLLLGLRATW</sequence>
<gene>
    <name evidence="17" type="ORF">EOD73_09230</name>
</gene>
<dbReference type="RefSeq" id="WP_127682700.1">
    <property type="nucleotide sequence ID" value="NZ_SACM01000002.1"/>
</dbReference>
<dbReference type="SUPFAM" id="SSF56935">
    <property type="entry name" value="Porins"/>
    <property type="match status" value="1"/>
</dbReference>
<protein>
    <submittedName>
        <fullName evidence="17">TonB-dependent receptor</fullName>
    </submittedName>
</protein>
<feature type="domain" description="TonB-dependent receptor plug" evidence="16">
    <location>
        <begin position="49"/>
        <end position="154"/>
    </location>
</feature>
<evidence type="ECO:0000256" key="5">
    <source>
        <dbReference type="ARBA" id="ARBA00022692"/>
    </source>
</evidence>
<accession>A0A3S2UHQ1</accession>
<keyword evidence="9 12" id="KW-0472">Membrane</keyword>
<evidence type="ECO:0000256" key="4">
    <source>
        <dbReference type="ARBA" id="ARBA00022452"/>
    </source>
</evidence>
<evidence type="ECO:0000313" key="17">
    <source>
        <dbReference type="EMBL" id="RVT86205.1"/>
    </source>
</evidence>